<feature type="region of interest" description="Disordered" evidence="7">
    <location>
        <begin position="260"/>
        <end position="293"/>
    </location>
</feature>
<dbReference type="STRING" id="2004952.A0A2C5YPS5"/>
<dbReference type="PANTHER" id="PTHR46471">
    <property type="entry name" value="CHITIN DEACETYLASE"/>
    <property type="match status" value="1"/>
</dbReference>
<evidence type="ECO:0000256" key="6">
    <source>
        <dbReference type="ARBA" id="ARBA00023285"/>
    </source>
</evidence>
<evidence type="ECO:0000256" key="5">
    <source>
        <dbReference type="ARBA" id="ARBA00023277"/>
    </source>
</evidence>
<dbReference type="OrthoDB" id="407355at2759"/>
<dbReference type="GO" id="GO:0016810">
    <property type="term" value="F:hydrolase activity, acting on carbon-nitrogen (but not peptide) bonds"/>
    <property type="evidence" value="ECO:0007669"/>
    <property type="project" value="InterPro"/>
</dbReference>
<dbReference type="GO" id="GO:0046872">
    <property type="term" value="F:metal ion binding"/>
    <property type="evidence" value="ECO:0007669"/>
    <property type="project" value="UniProtKB-KW"/>
</dbReference>
<dbReference type="EMBL" id="NJES01000501">
    <property type="protein sequence ID" value="PHH71525.1"/>
    <property type="molecule type" value="Genomic_DNA"/>
</dbReference>
<dbReference type="AlphaFoldDB" id="A0A2C5YPS5"/>
<feature type="chain" id="PRO_5012925699" description="NodB homology domain-containing protein" evidence="8">
    <location>
        <begin position="18"/>
        <end position="324"/>
    </location>
</feature>
<keyword evidence="11" id="KW-1185">Reference proteome</keyword>
<dbReference type="SUPFAM" id="SSF88713">
    <property type="entry name" value="Glycoside hydrolase/deacetylase"/>
    <property type="match status" value="1"/>
</dbReference>
<feature type="signal peptide" evidence="8">
    <location>
        <begin position="1"/>
        <end position="17"/>
    </location>
</feature>
<evidence type="ECO:0000256" key="2">
    <source>
        <dbReference type="ARBA" id="ARBA00022723"/>
    </source>
</evidence>
<dbReference type="PROSITE" id="PS51677">
    <property type="entry name" value="NODB"/>
    <property type="match status" value="1"/>
</dbReference>
<evidence type="ECO:0000256" key="1">
    <source>
        <dbReference type="ARBA" id="ARBA00001941"/>
    </source>
</evidence>
<evidence type="ECO:0000256" key="4">
    <source>
        <dbReference type="ARBA" id="ARBA00022801"/>
    </source>
</evidence>
<evidence type="ECO:0000256" key="3">
    <source>
        <dbReference type="ARBA" id="ARBA00022729"/>
    </source>
</evidence>
<dbReference type="Gene3D" id="3.20.20.370">
    <property type="entry name" value="Glycoside hydrolase/deacetylase"/>
    <property type="match status" value="1"/>
</dbReference>
<keyword evidence="5" id="KW-0119">Carbohydrate metabolism</keyword>
<keyword evidence="3 8" id="KW-0732">Signal</keyword>
<dbReference type="Pfam" id="PF01522">
    <property type="entry name" value="Polysacc_deac_1"/>
    <property type="match status" value="1"/>
</dbReference>
<evidence type="ECO:0000313" key="11">
    <source>
        <dbReference type="Proteomes" id="UP000226431"/>
    </source>
</evidence>
<keyword evidence="2" id="KW-0479">Metal-binding</keyword>
<accession>A0A2C5YPS5</accession>
<comment type="caution">
    <text evidence="10">The sequence shown here is derived from an EMBL/GenBank/DDBJ whole genome shotgun (WGS) entry which is preliminary data.</text>
</comment>
<evidence type="ECO:0000256" key="7">
    <source>
        <dbReference type="SAM" id="MobiDB-lite"/>
    </source>
</evidence>
<dbReference type="InterPro" id="IPR011330">
    <property type="entry name" value="Glyco_hydro/deAcase_b/a-brl"/>
</dbReference>
<organism evidence="10 11">
    <name type="scientific">Ophiocordyceps camponoti-rufipedis</name>
    <dbReference type="NCBI Taxonomy" id="2004952"/>
    <lineage>
        <taxon>Eukaryota</taxon>
        <taxon>Fungi</taxon>
        <taxon>Dikarya</taxon>
        <taxon>Ascomycota</taxon>
        <taxon>Pezizomycotina</taxon>
        <taxon>Sordariomycetes</taxon>
        <taxon>Hypocreomycetidae</taxon>
        <taxon>Hypocreales</taxon>
        <taxon>Ophiocordycipitaceae</taxon>
        <taxon>Ophiocordyceps</taxon>
    </lineage>
</organism>
<dbReference type="GO" id="GO:0005975">
    <property type="term" value="P:carbohydrate metabolic process"/>
    <property type="evidence" value="ECO:0007669"/>
    <property type="project" value="InterPro"/>
</dbReference>
<protein>
    <recommendedName>
        <fullName evidence="9">NodB homology domain-containing protein</fullName>
    </recommendedName>
</protein>
<keyword evidence="4" id="KW-0378">Hydrolase</keyword>
<comment type="cofactor">
    <cofactor evidence="1">
        <name>Co(2+)</name>
        <dbReference type="ChEBI" id="CHEBI:48828"/>
    </cofactor>
</comment>
<reference evidence="10 11" key="1">
    <citation type="submission" date="2017-06" db="EMBL/GenBank/DDBJ databases">
        <title>Ant-infecting Ophiocordyceps genomes reveal a high diversity of potential behavioral manipulation genes and a possible major role for enterotoxins.</title>
        <authorList>
            <person name="De Bekker C."/>
            <person name="Evans H.C."/>
            <person name="Brachmann A."/>
            <person name="Hughes D.P."/>
        </authorList>
    </citation>
    <scope>NUCLEOTIDE SEQUENCE [LARGE SCALE GENOMIC DNA]</scope>
    <source>
        <strain evidence="10 11">Map16</strain>
    </source>
</reference>
<proteinExistence type="predicted"/>
<dbReference type="PANTHER" id="PTHR46471:SF2">
    <property type="entry name" value="CHITIN DEACETYLASE-RELATED"/>
    <property type="match status" value="1"/>
</dbReference>
<dbReference type="Proteomes" id="UP000226431">
    <property type="component" value="Unassembled WGS sequence"/>
</dbReference>
<sequence length="324" mass="35991">MLPLLLVGGLLSLAVRAEEPSWANRLNSSVPFGTIITKCTVPDTFALTFDDGPFDFTPGLLKTLKDAEAKATFFVNGDNFAKIEDRRCVLKQMLNEGHQIGSHGFQHDNLTDLDENGIEQQMFQLETRLLDNSSIQMAPTYMRPPFFSTDERVLAVMKKLQYHVIQADVDTKDFGLKTEDVIQTAVDNFKQGLDRNGSISLMHDVNGPTVSTLVPKALELLKAKGKKLVTVGECLGDPPHNWYRVRDGTTGVSLNSTVCKEEETSSNRLGKRDENSLDGMASEGTRDGKSKVRRGAYSIRQQLVSEGNDELAEHSLYLRALIRQ</sequence>
<dbReference type="InterPro" id="IPR002509">
    <property type="entry name" value="NODB_dom"/>
</dbReference>
<feature type="domain" description="NodB homology" evidence="9">
    <location>
        <begin position="43"/>
        <end position="229"/>
    </location>
</feature>
<evidence type="ECO:0000259" key="9">
    <source>
        <dbReference type="PROSITE" id="PS51677"/>
    </source>
</evidence>
<feature type="compositionally biased region" description="Basic and acidic residues" evidence="7">
    <location>
        <begin position="260"/>
        <end position="275"/>
    </location>
</feature>
<keyword evidence="6" id="KW-0170">Cobalt</keyword>
<evidence type="ECO:0000256" key="8">
    <source>
        <dbReference type="SAM" id="SignalP"/>
    </source>
</evidence>
<gene>
    <name evidence="10" type="ORF">CDD80_5221</name>
</gene>
<evidence type="ECO:0000313" key="10">
    <source>
        <dbReference type="EMBL" id="PHH71525.1"/>
    </source>
</evidence>
<name>A0A2C5YPS5_9HYPO</name>
<dbReference type="CDD" id="cd10951">
    <property type="entry name" value="CE4_ClCDA_like"/>
    <property type="match status" value="1"/>
</dbReference>